<proteinExistence type="predicted"/>
<dbReference type="PANTHER" id="PTHR47074:SF11">
    <property type="entry name" value="REVERSE TRANSCRIPTASE-LIKE PROTEIN"/>
    <property type="match status" value="1"/>
</dbReference>
<organism evidence="1 2">
    <name type="scientific">Lithocarpus litseifolius</name>
    <dbReference type="NCBI Taxonomy" id="425828"/>
    <lineage>
        <taxon>Eukaryota</taxon>
        <taxon>Viridiplantae</taxon>
        <taxon>Streptophyta</taxon>
        <taxon>Embryophyta</taxon>
        <taxon>Tracheophyta</taxon>
        <taxon>Spermatophyta</taxon>
        <taxon>Magnoliopsida</taxon>
        <taxon>eudicotyledons</taxon>
        <taxon>Gunneridae</taxon>
        <taxon>Pentapetalae</taxon>
        <taxon>rosids</taxon>
        <taxon>fabids</taxon>
        <taxon>Fagales</taxon>
        <taxon>Fagaceae</taxon>
        <taxon>Lithocarpus</taxon>
    </lineage>
</organism>
<dbReference type="InterPro" id="IPR052929">
    <property type="entry name" value="RNase_H-like_EbsB-rel"/>
</dbReference>
<comment type="caution">
    <text evidence="1">The sequence shown here is derived from an EMBL/GenBank/DDBJ whole genome shotgun (WGS) entry which is preliminary data.</text>
</comment>
<dbReference type="EMBL" id="JAZDWU010000007">
    <property type="protein sequence ID" value="KAK9995878.1"/>
    <property type="molecule type" value="Genomic_DNA"/>
</dbReference>
<name>A0AAW2CDY4_9ROSI</name>
<accession>A0AAW2CDY4</accession>
<protein>
    <recommendedName>
        <fullName evidence="3">RNase H type-1 domain-containing protein</fullName>
    </recommendedName>
</protein>
<evidence type="ECO:0000313" key="2">
    <source>
        <dbReference type="Proteomes" id="UP001459277"/>
    </source>
</evidence>
<sequence>MSSCGSWFMFDIISRNITSCSTAPAVASVDLAFQQSSYLKGKNGCNWREREHVQPCASVASTGAVSTSAEAVAASAEAVTACAEAAAAASAEAVIDNWDPALFSMAAWAIWNQRNNLRLEKPAVSLGELLSQSKERMHEFKLYNSSITPMGRPPTSWQAPDRNTYKVNFDGVLFTTENSAGLGVVIRNEEG</sequence>
<evidence type="ECO:0000313" key="1">
    <source>
        <dbReference type="EMBL" id="KAK9995878.1"/>
    </source>
</evidence>
<dbReference type="Proteomes" id="UP001459277">
    <property type="component" value="Unassembled WGS sequence"/>
</dbReference>
<keyword evidence="2" id="KW-1185">Reference proteome</keyword>
<dbReference type="PANTHER" id="PTHR47074">
    <property type="entry name" value="BNAC02G40300D PROTEIN"/>
    <property type="match status" value="1"/>
</dbReference>
<evidence type="ECO:0008006" key="3">
    <source>
        <dbReference type="Google" id="ProtNLM"/>
    </source>
</evidence>
<reference evidence="1 2" key="1">
    <citation type="submission" date="2024-01" db="EMBL/GenBank/DDBJ databases">
        <title>A telomere-to-telomere, gap-free genome of sweet tea (Lithocarpus litseifolius).</title>
        <authorList>
            <person name="Zhou J."/>
        </authorList>
    </citation>
    <scope>NUCLEOTIDE SEQUENCE [LARGE SCALE GENOMIC DNA]</scope>
    <source>
        <strain evidence="1">Zhou-2022a</strain>
        <tissue evidence="1">Leaf</tissue>
    </source>
</reference>
<gene>
    <name evidence="1" type="ORF">SO802_020564</name>
</gene>
<dbReference type="AlphaFoldDB" id="A0AAW2CDY4"/>